<evidence type="ECO:0000313" key="3">
    <source>
        <dbReference type="Proteomes" id="UP000518752"/>
    </source>
</evidence>
<feature type="chain" id="PRO_5034542010" evidence="1">
    <location>
        <begin position="23"/>
        <end position="462"/>
    </location>
</feature>
<keyword evidence="1" id="KW-0732">Signal</keyword>
<organism evidence="2 3">
    <name type="scientific">Collybiopsis confluens</name>
    <dbReference type="NCBI Taxonomy" id="2823264"/>
    <lineage>
        <taxon>Eukaryota</taxon>
        <taxon>Fungi</taxon>
        <taxon>Dikarya</taxon>
        <taxon>Basidiomycota</taxon>
        <taxon>Agaricomycotina</taxon>
        <taxon>Agaricomycetes</taxon>
        <taxon>Agaricomycetidae</taxon>
        <taxon>Agaricales</taxon>
        <taxon>Marasmiineae</taxon>
        <taxon>Omphalotaceae</taxon>
        <taxon>Collybiopsis</taxon>
    </lineage>
</organism>
<gene>
    <name evidence="2" type="ORF">D9757_003312</name>
</gene>
<evidence type="ECO:0000256" key="1">
    <source>
        <dbReference type="SAM" id="SignalP"/>
    </source>
</evidence>
<feature type="signal peptide" evidence="1">
    <location>
        <begin position="1"/>
        <end position="22"/>
    </location>
</feature>
<keyword evidence="3" id="KW-1185">Reference proteome</keyword>
<evidence type="ECO:0000313" key="2">
    <source>
        <dbReference type="EMBL" id="KAF5392120.1"/>
    </source>
</evidence>
<proteinExistence type="predicted"/>
<name>A0A8H5MF27_9AGAR</name>
<reference evidence="2 3" key="1">
    <citation type="journal article" date="2020" name="ISME J.">
        <title>Uncovering the hidden diversity of litter-decomposition mechanisms in mushroom-forming fungi.</title>
        <authorList>
            <person name="Floudas D."/>
            <person name="Bentzer J."/>
            <person name="Ahren D."/>
            <person name="Johansson T."/>
            <person name="Persson P."/>
            <person name="Tunlid A."/>
        </authorList>
    </citation>
    <scope>NUCLEOTIDE SEQUENCE [LARGE SCALE GENOMIC DNA]</scope>
    <source>
        <strain evidence="2 3">CBS 406.79</strain>
    </source>
</reference>
<sequence length="462" mass="45571">MVQFNNFLLSLILVSSSYYGTAAPLGSRQIGDLQCNIARLKTVSGLSATNKAVSALSSSSGSDPAIASAVSQAQSGIQSAQSGISTIAKAILTSQDAPAAARDQVGSGLATVQSALDSIGNSTDPNLQAAQSALGDTIIAGQQVVSDCGGGSGAAAASAAPNAKRQVGDLQCNIARLKTVSSLAATTKSVQEIASAAGSDAATSSAAQAAASGLSTAKSGISQIAKALVAGQNAPASGRDQVGQGLIAAQNALNSITSTDPTVSAALSQAQTDLGNTISAGQQVSTDCTPTGGSAATTTKRQVGDLQCNIARLKAVSSLSASQKNVQAIGKVAQYDAAVSAAVQNAQTGIASAQAGISAIAQALAKGQLAPASGRDQVNQGVGSAQSALSGITSTNPAVTSAVATAQSSLTDTLNASAQVAMKLFVAMYLKLDGRLVWDINSTSYGFGQIGEFECTKLKVVD</sequence>
<accession>A0A8H5MF27</accession>
<dbReference type="OrthoDB" id="3178264at2759"/>
<dbReference type="Proteomes" id="UP000518752">
    <property type="component" value="Unassembled WGS sequence"/>
</dbReference>
<protein>
    <submittedName>
        <fullName evidence="2">Uncharacterized protein</fullName>
    </submittedName>
</protein>
<dbReference type="AlphaFoldDB" id="A0A8H5MF27"/>
<comment type="caution">
    <text evidence="2">The sequence shown here is derived from an EMBL/GenBank/DDBJ whole genome shotgun (WGS) entry which is preliminary data.</text>
</comment>
<dbReference type="EMBL" id="JAACJN010000007">
    <property type="protein sequence ID" value="KAF5392120.1"/>
    <property type="molecule type" value="Genomic_DNA"/>
</dbReference>